<dbReference type="InterPro" id="IPR007658">
    <property type="entry name" value="DUF594"/>
</dbReference>
<evidence type="ECO:0000313" key="1">
    <source>
        <dbReference type="EMBL" id="EMS46764.1"/>
    </source>
</evidence>
<dbReference type="eggNOG" id="ENOG502RRUP">
    <property type="taxonomic scope" value="Eukaryota"/>
</dbReference>
<sequence length="728" mass="83241">MAQMEQRGSTNMTKALEALSPWLENPRSIVNQVEALVLAAAVLLLFQLILCSCRRQSSNAFIQAGAWVSYTMSFPLVTYTLGMMQTSPVKNVLYPVWAVSLFLVAGCTNAITSYDLDDNKQWKKHLFEVFQYALYSAINIKLLFPYSTAEVFNLKAKYFKSMSITPVIVILNLIVLLTNFVKVISCWRVGVDFSSKRVAEFMRKQAREDRPSVFNPVAMEGYRYPIRCGRHKSITIDEVWKLDSTLFRSGASTKLKDSCLSYALFKLLRRQYHGMECAEAGLPETRNFVLKGLLLTEDDHQIERAFRIVEVELGFYHDYLFTKYNIIRKREKLFFAMLLVRILLISIVLHYVTRNSLAVMTAAAIIEVQTKTVDTIITVLVLTIILMVEVLQAAFYLASDWAKVTLTKKYLSNHCYRGNACLEKIIVFISKVTMFRYWANQIGQSSVISDNKYFARHLQYVIESPPHSLAMLFSSFNLGKRTTRVSICSPVKRAIARSIKMSKDPLTNGKSSLDHNGVLRGFSWALNGQTQTEIMLIWHIATEYCNIAQPNTTETGEVQDMKCHREVAVRLSRYCAYLIDSAPELLSDYMDTEIPIAKMMQDMRKVMGKCTSIHAKFEVMKHLEECEGEEEEEEEEEEETMFRRGVKLGKQLDCLDAALQWKVLEEFWAETIVYIAPSDNVNGHLERLAKGGEFLTHIWALLSHAGIRAINRVQDKHTMPSHPSEENV</sequence>
<name>M7ZF89_TRIUA</name>
<dbReference type="OMA" id="DKHTMPS"/>
<proteinExistence type="predicted"/>
<accession>M7ZF89</accession>
<organism evidence="1">
    <name type="scientific">Triticum urartu</name>
    <name type="common">Red wild einkorn</name>
    <name type="synonym">Crithodium urartu</name>
    <dbReference type="NCBI Taxonomy" id="4572"/>
    <lineage>
        <taxon>Eukaryota</taxon>
        <taxon>Viridiplantae</taxon>
        <taxon>Streptophyta</taxon>
        <taxon>Embryophyta</taxon>
        <taxon>Tracheophyta</taxon>
        <taxon>Spermatophyta</taxon>
        <taxon>Magnoliopsida</taxon>
        <taxon>Liliopsida</taxon>
        <taxon>Poales</taxon>
        <taxon>Poaceae</taxon>
        <taxon>BOP clade</taxon>
        <taxon>Pooideae</taxon>
        <taxon>Triticodae</taxon>
        <taxon>Triticeae</taxon>
        <taxon>Triticinae</taxon>
        <taxon>Triticum</taxon>
    </lineage>
</organism>
<dbReference type="STRING" id="4572.M7ZF89"/>
<dbReference type="EMBL" id="KD270281">
    <property type="protein sequence ID" value="EMS46764.1"/>
    <property type="molecule type" value="Genomic_DNA"/>
</dbReference>
<reference evidence="1" key="1">
    <citation type="journal article" date="2013" name="Nature">
        <title>Draft genome of the wheat A-genome progenitor Triticum urartu.</title>
        <authorList>
            <person name="Ling H.Q."/>
            <person name="Zhao S."/>
            <person name="Liu D."/>
            <person name="Wang J."/>
            <person name="Sun H."/>
            <person name="Zhang C."/>
            <person name="Fan H."/>
            <person name="Li D."/>
            <person name="Dong L."/>
            <person name="Tao Y."/>
            <person name="Gao C."/>
            <person name="Wu H."/>
            <person name="Li Y."/>
            <person name="Cui Y."/>
            <person name="Guo X."/>
            <person name="Zheng S."/>
            <person name="Wang B."/>
            <person name="Yu K."/>
            <person name="Liang Q."/>
            <person name="Yang W."/>
            <person name="Lou X."/>
            <person name="Chen J."/>
            <person name="Feng M."/>
            <person name="Jian J."/>
            <person name="Zhang X."/>
            <person name="Luo G."/>
            <person name="Jiang Y."/>
            <person name="Liu J."/>
            <person name="Wang Z."/>
            <person name="Sha Y."/>
            <person name="Zhang B."/>
            <person name="Wu H."/>
            <person name="Tang D."/>
            <person name="Shen Q."/>
            <person name="Xue P."/>
            <person name="Zou S."/>
            <person name="Wang X."/>
            <person name="Liu X."/>
            <person name="Wang F."/>
            <person name="Yang Y."/>
            <person name="An X."/>
            <person name="Dong Z."/>
            <person name="Zhang K."/>
            <person name="Zhang X."/>
            <person name="Luo M.C."/>
            <person name="Dvorak J."/>
            <person name="Tong Y."/>
            <person name="Wang J."/>
            <person name="Yang H."/>
            <person name="Li Z."/>
            <person name="Wang D."/>
            <person name="Zhang A."/>
            <person name="Wang J."/>
        </authorList>
    </citation>
    <scope>NUCLEOTIDE SEQUENCE</scope>
</reference>
<dbReference type="PANTHER" id="PTHR31325">
    <property type="entry name" value="OS01G0798800 PROTEIN-RELATED"/>
    <property type="match status" value="1"/>
</dbReference>
<dbReference type="Pfam" id="PF13968">
    <property type="entry name" value="DUF4220"/>
    <property type="match status" value="1"/>
</dbReference>
<protein>
    <submittedName>
        <fullName evidence="1">Uncharacterized protein</fullName>
    </submittedName>
</protein>
<gene>
    <name evidence="1" type="ORF">TRIUR3_12556</name>
</gene>
<dbReference type="AlphaFoldDB" id="M7ZF89"/>
<dbReference type="Pfam" id="PF04578">
    <property type="entry name" value="DUF594"/>
    <property type="match status" value="1"/>
</dbReference>
<dbReference type="InterPro" id="IPR025315">
    <property type="entry name" value="DUF4220"/>
</dbReference>